<sequence length="208" mass="22978">MLPEVSRRDRRPEMAPASASASASAAPPLDARCAVCRGVDISLPHQANCSHWFCGHCIVGVWLHGSVLRPSSCPVCRRPITLLVPSQVASLLRDEPEIAPVMNRIEQYNGRFAGVPHSMIQWLLDQPFYMRRMLTELRDTCQGPPSNFKIQVALAAAIALLYLASPIDLFPEAFLGYRGLLDDILVLIIAYVYISAAYRDILVARHAA</sequence>
<dbReference type="Gramene" id="HORVU.MOREX.r3.3HG0323970.1">
    <property type="protein sequence ID" value="HORVU.MOREX.r3.3HG0323970.1"/>
    <property type="gene ID" value="HORVU.MOREX.r3.3HG0323970"/>
</dbReference>
<evidence type="ECO:0000256" key="8">
    <source>
        <dbReference type="ARBA" id="ARBA00023136"/>
    </source>
</evidence>
<dbReference type="InterPro" id="IPR017907">
    <property type="entry name" value="Znf_RING_CS"/>
</dbReference>
<feature type="transmembrane region" description="Helical" evidence="13">
    <location>
        <begin position="184"/>
        <end position="202"/>
    </location>
</feature>
<dbReference type="Gramene" id="HORVU.MOREX.r2.3HG0270430.1">
    <property type="protein sequence ID" value="HORVU.MOREX.r2.3HG0270430.1"/>
    <property type="gene ID" value="HORVU.MOREX.r2.3HG0270430"/>
</dbReference>
<dbReference type="GO" id="GO:0008270">
    <property type="term" value="F:zinc ion binding"/>
    <property type="evidence" value="ECO:0007669"/>
    <property type="project" value="UniProtKB-KW"/>
</dbReference>
<dbReference type="InterPro" id="IPR038896">
    <property type="entry name" value="RNF170"/>
</dbReference>
<keyword evidence="4" id="KW-0479">Metal-binding</keyword>
<evidence type="ECO:0000256" key="9">
    <source>
        <dbReference type="ARBA" id="ARBA00030110"/>
    </source>
</evidence>
<evidence type="ECO:0000256" key="4">
    <source>
        <dbReference type="ARBA" id="ARBA00022723"/>
    </source>
</evidence>
<evidence type="ECO:0000256" key="10">
    <source>
        <dbReference type="ARBA" id="ARBA00031107"/>
    </source>
</evidence>
<feature type="compositionally biased region" description="Basic and acidic residues" evidence="12">
    <location>
        <begin position="1"/>
        <end position="13"/>
    </location>
</feature>
<comment type="subcellular location">
    <subcellularLocation>
        <location evidence="1">Endomembrane system</location>
        <topology evidence="1">Multi-pass membrane protein</topology>
    </subcellularLocation>
</comment>
<accession>A0A8I7BB71</accession>
<reference evidence="15" key="3">
    <citation type="submission" date="2022-01" db="UniProtKB">
        <authorList>
            <consortium name="EnsemblPlants"/>
        </authorList>
    </citation>
    <scope>IDENTIFICATION</scope>
    <source>
        <strain evidence="15">subsp. vulgare</strain>
    </source>
</reference>
<dbReference type="InterPro" id="IPR010652">
    <property type="entry name" value="DUF1232"/>
</dbReference>
<evidence type="ECO:0000313" key="15">
    <source>
        <dbReference type="EnsemblPlants" id="HORVU.MOREX.r3.3HG0323970.1"/>
    </source>
</evidence>
<dbReference type="PANTHER" id="PTHR22894">
    <property type="entry name" value="RING-TYPE DOMAIN-CONTAINING PROTEIN"/>
    <property type="match status" value="1"/>
</dbReference>
<dbReference type="SMART" id="SM00184">
    <property type="entry name" value="RING"/>
    <property type="match status" value="1"/>
</dbReference>
<evidence type="ECO:0000256" key="12">
    <source>
        <dbReference type="SAM" id="MobiDB-lite"/>
    </source>
</evidence>
<evidence type="ECO:0000313" key="16">
    <source>
        <dbReference type="Proteomes" id="UP000011116"/>
    </source>
</evidence>
<protein>
    <recommendedName>
        <fullName evidence="2">E3 ubiquitin-protein ligase RNF170</fullName>
    </recommendedName>
    <alternativeName>
        <fullName evidence="10">RING finger protein 170</fullName>
    </alternativeName>
    <alternativeName>
        <fullName evidence="9">RING-type E3 ubiquitin transferase RNF170</fullName>
    </alternativeName>
</protein>
<keyword evidence="16" id="KW-1185">Reference proteome</keyword>
<dbReference type="Pfam" id="PF06803">
    <property type="entry name" value="DUF1232"/>
    <property type="match status" value="1"/>
</dbReference>
<evidence type="ECO:0000256" key="5">
    <source>
        <dbReference type="ARBA" id="ARBA00022771"/>
    </source>
</evidence>
<dbReference type="InterPro" id="IPR013083">
    <property type="entry name" value="Znf_RING/FYVE/PHD"/>
</dbReference>
<evidence type="ECO:0000256" key="2">
    <source>
        <dbReference type="ARBA" id="ARBA00014068"/>
    </source>
</evidence>
<dbReference type="InterPro" id="IPR001841">
    <property type="entry name" value="Znf_RING"/>
</dbReference>
<dbReference type="Proteomes" id="UP000011116">
    <property type="component" value="Chromosome 3H"/>
</dbReference>
<reference evidence="16" key="1">
    <citation type="journal article" date="2012" name="Nature">
        <title>A physical, genetic and functional sequence assembly of the barley genome.</title>
        <authorList>
            <consortium name="The International Barley Genome Sequencing Consortium"/>
            <person name="Mayer K.F."/>
            <person name="Waugh R."/>
            <person name="Brown J.W."/>
            <person name="Schulman A."/>
            <person name="Langridge P."/>
            <person name="Platzer M."/>
            <person name="Fincher G.B."/>
            <person name="Muehlbauer G.J."/>
            <person name="Sato K."/>
            <person name="Close T.J."/>
            <person name="Wise R.P."/>
            <person name="Stein N."/>
        </authorList>
    </citation>
    <scope>NUCLEOTIDE SEQUENCE [LARGE SCALE GENOMIC DNA]</scope>
    <source>
        <strain evidence="16">cv. Morex</strain>
    </source>
</reference>
<organism evidence="15 16">
    <name type="scientific">Hordeum vulgare subsp. vulgare</name>
    <name type="common">Domesticated barley</name>
    <dbReference type="NCBI Taxonomy" id="112509"/>
    <lineage>
        <taxon>Eukaryota</taxon>
        <taxon>Viridiplantae</taxon>
        <taxon>Streptophyta</taxon>
        <taxon>Embryophyta</taxon>
        <taxon>Tracheophyta</taxon>
        <taxon>Spermatophyta</taxon>
        <taxon>Magnoliopsida</taxon>
        <taxon>Liliopsida</taxon>
        <taxon>Poales</taxon>
        <taxon>Poaceae</taxon>
        <taxon>BOP clade</taxon>
        <taxon>Pooideae</taxon>
        <taxon>Triticodae</taxon>
        <taxon>Triticeae</taxon>
        <taxon>Hordeinae</taxon>
        <taxon>Hordeum</taxon>
    </lineage>
</organism>
<keyword evidence="3 13" id="KW-0812">Transmembrane</keyword>
<feature type="domain" description="RING-type" evidence="14">
    <location>
        <begin position="33"/>
        <end position="77"/>
    </location>
</feature>
<evidence type="ECO:0000259" key="14">
    <source>
        <dbReference type="PROSITE" id="PS50089"/>
    </source>
</evidence>
<feature type="region of interest" description="Disordered" evidence="12">
    <location>
        <begin position="1"/>
        <end position="22"/>
    </location>
</feature>
<keyword evidence="6" id="KW-0862">Zinc</keyword>
<proteinExistence type="predicted"/>
<dbReference type="SUPFAM" id="SSF57850">
    <property type="entry name" value="RING/U-box"/>
    <property type="match status" value="1"/>
</dbReference>
<evidence type="ECO:0000256" key="13">
    <source>
        <dbReference type="SAM" id="Phobius"/>
    </source>
</evidence>
<dbReference type="Gene3D" id="3.30.40.10">
    <property type="entry name" value="Zinc/RING finger domain, C3HC4 (zinc finger)"/>
    <property type="match status" value="1"/>
</dbReference>
<dbReference type="GO" id="GO:0012505">
    <property type="term" value="C:endomembrane system"/>
    <property type="evidence" value="ECO:0007669"/>
    <property type="project" value="UniProtKB-SubCell"/>
</dbReference>
<dbReference type="PANTHER" id="PTHR22894:SF8">
    <property type="entry name" value="E3 UBIQUITIN-PROTEIN LIGASE RNF170"/>
    <property type="match status" value="1"/>
</dbReference>
<evidence type="ECO:0000256" key="7">
    <source>
        <dbReference type="ARBA" id="ARBA00022989"/>
    </source>
</evidence>
<dbReference type="PROSITE" id="PS00518">
    <property type="entry name" value="ZF_RING_1"/>
    <property type="match status" value="1"/>
</dbReference>
<reference evidence="15" key="2">
    <citation type="submission" date="2020-10" db="EMBL/GenBank/DDBJ databases">
        <authorList>
            <person name="Scholz U."/>
            <person name="Mascher M."/>
            <person name="Fiebig A."/>
        </authorList>
    </citation>
    <scope>NUCLEOTIDE SEQUENCE [LARGE SCALE GENOMIC DNA]</scope>
    <source>
        <strain evidence="15">cv. Morex</strain>
    </source>
</reference>
<name>A0A8I7BB71_HORVV</name>
<keyword evidence="7 13" id="KW-1133">Transmembrane helix</keyword>
<dbReference type="EnsemblPlants" id="HORVU.MOREX.r3.3HG0323970.1">
    <property type="protein sequence ID" value="HORVU.MOREX.r3.3HG0323970.1"/>
    <property type="gene ID" value="HORVU.MOREX.r3.3HG0323970"/>
</dbReference>
<dbReference type="GO" id="GO:0061630">
    <property type="term" value="F:ubiquitin protein ligase activity"/>
    <property type="evidence" value="ECO:0007669"/>
    <property type="project" value="InterPro"/>
</dbReference>
<keyword evidence="8 13" id="KW-0472">Membrane</keyword>
<evidence type="ECO:0000256" key="3">
    <source>
        <dbReference type="ARBA" id="ARBA00022692"/>
    </source>
</evidence>
<evidence type="ECO:0000256" key="6">
    <source>
        <dbReference type="ARBA" id="ARBA00022833"/>
    </source>
</evidence>
<evidence type="ECO:0000256" key="1">
    <source>
        <dbReference type="ARBA" id="ARBA00004127"/>
    </source>
</evidence>
<dbReference type="AlphaFoldDB" id="A0A8I7BB71"/>
<keyword evidence="5 11" id="KW-0863">Zinc-finger</keyword>
<dbReference type="PROSITE" id="PS50089">
    <property type="entry name" value="ZF_RING_2"/>
    <property type="match status" value="1"/>
</dbReference>
<evidence type="ECO:0000256" key="11">
    <source>
        <dbReference type="PROSITE-ProRule" id="PRU00175"/>
    </source>
</evidence>
<feature type="transmembrane region" description="Helical" evidence="13">
    <location>
        <begin position="148"/>
        <end position="164"/>
    </location>
</feature>